<keyword evidence="3" id="KW-0808">Transferase</keyword>
<evidence type="ECO:0000256" key="4">
    <source>
        <dbReference type="ARBA" id="ARBA00022695"/>
    </source>
</evidence>
<dbReference type="Gene3D" id="3.40.50.300">
    <property type="entry name" value="P-loop containing nucleotide triphosphate hydrolases"/>
    <property type="match status" value="1"/>
</dbReference>
<evidence type="ECO:0000256" key="7">
    <source>
        <dbReference type="ARBA" id="ARBA00049244"/>
    </source>
</evidence>
<protein>
    <recommendedName>
        <fullName evidence="2">DNA polymerase III subunit delta'</fullName>
        <ecNumber evidence="1">2.7.7.7</ecNumber>
    </recommendedName>
</protein>
<dbReference type="Pfam" id="PF13177">
    <property type="entry name" value="DNA_pol3_delta2"/>
    <property type="match status" value="1"/>
</dbReference>
<keyword evidence="5" id="KW-0235">DNA replication</keyword>
<dbReference type="InterPro" id="IPR027417">
    <property type="entry name" value="P-loop_NTPase"/>
</dbReference>
<dbReference type="GO" id="GO:0006261">
    <property type="term" value="P:DNA-templated DNA replication"/>
    <property type="evidence" value="ECO:0007669"/>
    <property type="project" value="TreeGrafter"/>
</dbReference>
<dbReference type="InterPro" id="IPR015199">
    <property type="entry name" value="DNA_pol_III_delta_C"/>
</dbReference>
<dbReference type="EC" id="2.7.7.7" evidence="1"/>
<keyword evidence="6" id="KW-0239">DNA-directed DNA polymerase</keyword>
<accession>A0A645DZR8</accession>
<evidence type="ECO:0000256" key="5">
    <source>
        <dbReference type="ARBA" id="ARBA00022705"/>
    </source>
</evidence>
<organism evidence="9">
    <name type="scientific">bioreactor metagenome</name>
    <dbReference type="NCBI Taxonomy" id="1076179"/>
    <lineage>
        <taxon>unclassified sequences</taxon>
        <taxon>metagenomes</taxon>
        <taxon>ecological metagenomes</taxon>
    </lineage>
</organism>
<dbReference type="EMBL" id="VSSQ01040545">
    <property type="protein sequence ID" value="MPM93822.1"/>
    <property type="molecule type" value="Genomic_DNA"/>
</dbReference>
<keyword evidence="4" id="KW-0548">Nucleotidyltransferase</keyword>
<dbReference type="PANTHER" id="PTHR11669:SF8">
    <property type="entry name" value="DNA POLYMERASE III SUBUNIT DELTA"/>
    <property type="match status" value="1"/>
</dbReference>
<reference evidence="9" key="1">
    <citation type="submission" date="2019-08" db="EMBL/GenBank/DDBJ databases">
        <authorList>
            <person name="Kucharzyk K."/>
            <person name="Murdoch R.W."/>
            <person name="Higgins S."/>
            <person name="Loffler F."/>
        </authorList>
    </citation>
    <scope>NUCLEOTIDE SEQUENCE</scope>
</reference>
<sequence>MAKSLAGLILRPDSDAVRDYVDMIPVRPEGKSIGVDEVRRIIGEANVMPFEGSRKVIVIYNAELMTTQAQNALLKTIEEPAFGVFFILLTKTLDNLLPTIRSRCAIHRLFPMSREEMRRYIIQQYGLSGPSLDEAVAIARGIPGQADEFIKNPARRAAFDQVLEFLTNLAAVRSLQDRSALTILRQNKAVLEQGPESFLEGMLLAVRDLACLKTGEDYKNLIFLYNMERMKTLAGRYTMARLNRIVEVCESAGRLLEPGRNINRETVVDHTLFQLVEET</sequence>
<comment type="catalytic activity">
    <reaction evidence="7">
        <text>DNA(n) + a 2'-deoxyribonucleoside 5'-triphosphate = DNA(n+1) + diphosphate</text>
        <dbReference type="Rhea" id="RHEA:22508"/>
        <dbReference type="Rhea" id="RHEA-COMP:17339"/>
        <dbReference type="Rhea" id="RHEA-COMP:17340"/>
        <dbReference type="ChEBI" id="CHEBI:33019"/>
        <dbReference type="ChEBI" id="CHEBI:61560"/>
        <dbReference type="ChEBI" id="CHEBI:173112"/>
        <dbReference type="EC" id="2.7.7.7"/>
    </reaction>
</comment>
<name>A0A645DZR8_9ZZZZ</name>
<dbReference type="SUPFAM" id="SSF52540">
    <property type="entry name" value="P-loop containing nucleoside triphosphate hydrolases"/>
    <property type="match status" value="1"/>
</dbReference>
<evidence type="ECO:0000313" key="9">
    <source>
        <dbReference type="EMBL" id="MPM93822.1"/>
    </source>
</evidence>
<evidence type="ECO:0000256" key="6">
    <source>
        <dbReference type="ARBA" id="ARBA00022932"/>
    </source>
</evidence>
<evidence type="ECO:0000256" key="1">
    <source>
        <dbReference type="ARBA" id="ARBA00012417"/>
    </source>
</evidence>
<dbReference type="PANTHER" id="PTHR11669">
    <property type="entry name" value="REPLICATION FACTOR C / DNA POLYMERASE III GAMMA-TAU SUBUNIT"/>
    <property type="match status" value="1"/>
</dbReference>
<dbReference type="Pfam" id="PF09115">
    <property type="entry name" value="DNApol3-delta_C"/>
    <property type="match status" value="1"/>
</dbReference>
<feature type="domain" description="DNA polymerase III delta subunit C-terminal" evidence="8">
    <location>
        <begin position="163"/>
        <end position="275"/>
    </location>
</feature>
<dbReference type="AlphaFoldDB" id="A0A645DZR8"/>
<dbReference type="InterPro" id="IPR050238">
    <property type="entry name" value="DNA_Rep/Repair_Clamp_Loader"/>
</dbReference>
<gene>
    <name evidence="9" type="ORF">SDC9_140964</name>
</gene>
<evidence type="ECO:0000256" key="2">
    <source>
        <dbReference type="ARBA" id="ARBA00014363"/>
    </source>
</evidence>
<proteinExistence type="predicted"/>
<evidence type="ECO:0000256" key="3">
    <source>
        <dbReference type="ARBA" id="ARBA00022679"/>
    </source>
</evidence>
<evidence type="ECO:0000259" key="8">
    <source>
        <dbReference type="Pfam" id="PF09115"/>
    </source>
</evidence>
<comment type="caution">
    <text evidence="9">The sequence shown here is derived from an EMBL/GenBank/DDBJ whole genome shotgun (WGS) entry which is preliminary data.</text>
</comment>